<evidence type="ECO:0000313" key="13">
    <source>
        <dbReference type="Proteomes" id="UP000033140"/>
    </source>
</evidence>
<dbReference type="SUPFAM" id="SSF88688">
    <property type="entry name" value="Families 57/38 glycoside transferase middle domain"/>
    <property type="match status" value="1"/>
</dbReference>
<dbReference type="Pfam" id="PF22907">
    <property type="entry name" value="Ams1-like_1st"/>
    <property type="match status" value="1"/>
</dbReference>
<protein>
    <recommendedName>
        <fullName evidence="8">Alpha-mannosidase</fullName>
        <ecNumber evidence="3">3.2.1.24</ecNumber>
    </recommendedName>
</protein>
<evidence type="ECO:0000256" key="9">
    <source>
        <dbReference type="SAM" id="MobiDB-lite"/>
    </source>
</evidence>
<dbReference type="SUPFAM" id="SSF88713">
    <property type="entry name" value="Glycoside hydrolase/deacetylase"/>
    <property type="match status" value="1"/>
</dbReference>
<dbReference type="GO" id="GO:0030246">
    <property type="term" value="F:carbohydrate binding"/>
    <property type="evidence" value="ECO:0007669"/>
    <property type="project" value="InterPro"/>
</dbReference>
<keyword evidence="10" id="KW-0812">Transmembrane</keyword>
<dbReference type="Gene3D" id="3.20.110.10">
    <property type="entry name" value="Glycoside hydrolase 38, N terminal domain"/>
    <property type="match status" value="1"/>
</dbReference>
<keyword evidence="10" id="KW-1133">Transmembrane helix</keyword>
<dbReference type="AlphaFoldDB" id="A0A0E9NDW9"/>
<comment type="function">
    <text evidence="7">Degrades free oligosaccharides in the vacuole.</text>
</comment>
<dbReference type="InterPro" id="IPR054723">
    <property type="entry name" value="Ams1-like_N"/>
</dbReference>
<dbReference type="InterPro" id="IPR000602">
    <property type="entry name" value="Glyco_hydro_38_N"/>
</dbReference>
<evidence type="ECO:0000256" key="6">
    <source>
        <dbReference type="ARBA" id="ARBA00023295"/>
    </source>
</evidence>
<dbReference type="InterPro" id="IPR015341">
    <property type="entry name" value="Glyco_hydro_38_cen"/>
</dbReference>
<keyword evidence="4" id="KW-0479">Metal-binding</keyword>
<dbReference type="Pfam" id="PF17677">
    <property type="entry name" value="Glyco_hydro38C2"/>
    <property type="match status" value="1"/>
</dbReference>
<keyword evidence="10" id="KW-0472">Membrane</keyword>
<dbReference type="InterPro" id="IPR041147">
    <property type="entry name" value="GH38_C"/>
</dbReference>
<dbReference type="OMA" id="GQYWDAW"/>
<keyword evidence="5" id="KW-0378">Hydrolase</keyword>
<dbReference type="Pfam" id="PF09261">
    <property type="entry name" value="Alpha-mann_mid"/>
    <property type="match status" value="1"/>
</dbReference>
<dbReference type="InterPro" id="IPR011682">
    <property type="entry name" value="Glyco_hydro_38_C"/>
</dbReference>
<reference evidence="12 13" key="2">
    <citation type="journal article" date="2014" name="J. Gen. Appl. Microbiol.">
        <title>The early diverging ascomycetous budding yeast Saitoella complicata has three histone deacetylases belonging to the Clr6, Hos2, and Rpd3 lineages.</title>
        <authorList>
            <person name="Nishida H."/>
            <person name="Matsumoto T."/>
            <person name="Kondo S."/>
            <person name="Hamamoto M."/>
            <person name="Yoshikawa H."/>
        </authorList>
    </citation>
    <scope>NUCLEOTIDE SEQUENCE [LARGE SCALE GENOMIC DNA]</scope>
    <source>
        <strain evidence="12 13">NRRL Y-17804</strain>
    </source>
</reference>
<dbReference type="GO" id="GO:0046872">
    <property type="term" value="F:metal ion binding"/>
    <property type="evidence" value="ECO:0007669"/>
    <property type="project" value="UniProtKB-KW"/>
</dbReference>
<evidence type="ECO:0000256" key="10">
    <source>
        <dbReference type="SAM" id="Phobius"/>
    </source>
</evidence>
<feature type="transmembrane region" description="Helical" evidence="10">
    <location>
        <begin position="1228"/>
        <end position="1247"/>
    </location>
</feature>
<evidence type="ECO:0000313" key="12">
    <source>
        <dbReference type="EMBL" id="GAO47605.1"/>
    </source>
</evidence>
<dbReference type="FunFam" id="2.70.98.30:FF:000001">
    <property type="entry name" value="alpha-mannosidase 2C1 isoform X2"/>
    <property type="match status" value="1"/>
</dbReference>
<dbReference type="GO" id="GO:0009313">
    <property type="term" value="P:oligosaccharide catabolic process"/>
    <property type="evidence" value="ECO:0007669"/>
    <property type="project" value="TreeGrafter"/>
</dbReference>
<dbReference type="InterPro" id="IPR037094">
    <property type="entry name" value="Glyco_hydro_38_cen_sf"/>
</dbReference>
<dbReference type="EC" id="3.2.1.24" evidence="3"/>
<keyword evidence="6" id="KW-0326">Glycosidase</keyword>
<evidence type="ECO:0000256" key="4">
    <source>
        <dbReference type="ARBA" id="ARBA00022723"/>
    </source>
</evidence>
<dbReference type="Gene3D" id="1.20.1270.50">
    <property type="entry name" value="Glycoside hydrolase family 38, central domain"/>
    <property type="match status" value="1"/>
</dbReference>
<evidence type="ECO:0000256" key="8">
    <source>
        <dbReference type="ARBA" id="ARBA00071615"/>
    </source>
</evidence>
<accession>A0A0E9NDW9</accession>
<dbReference type="Proteomes" id="UP000033140">
    <property type="component" value="Unassembled WGS sequence"/>
</dbReference>
<dbReference type="Pfam" id="PF07748">
    <property type="entry name" value="Glyco_hydro_38C"/>
    <property type="match status" value="1"/>
</dbReference>
<dbReference type="FunFam" id="3.20.110.10:FF:000002">
    <property type="entry name" value="alpha-mannosidase 2C1 isoform X1"/>
    <property type="match status" value="1"/>
</dbReference>
<comment type="caution">
    <text evidence="12">The sequence shown here is derived from an EMBL/GenBank/DDBJ whole genome shotgun (WGS) entry which is preliminary data.</text>
</comment>
<dbReference type="InterPro" id="IPR011013">
    <property type="entry name" value="Gal_mutarotase_sf_dom"/>
</dbReference>
<keyword evidence="13" id="KW-1185">Reference proteome</keyword>
<dbReference type="GO" id="GO:0004559">
    <property type="term" value="F:alpha-mannosidase activity"/>
    <property type="evidence" value="ECO:0007669"/>
    <property type="project" value="UniProtKB-EC"/>
</dbReference>
<evidence type="ECO:0000256" key="1">
    <source>
        <dbReference type="ARBA" id="ARBA00000365"/>
    </source>
</evidence>
<dbReference type="InterPro" id="IPR027291">
    <property type="entry name" value="Glyco_hydro_38_N_sf"/>
</dbReference>
<dbReference type="Pfam" id="PF01074">
    <property type="entry name" value="Glyco_hydro_38N"/>
    <property type="match status" value="1"/>
</dbReference>
<evidence type="ECO:0000256" key="5">
    <source>
        <dbReference type="ARBA" id="ARBA00022801"/>
    </source>
</evidence>
<name>A0A0E9NDW9_SAICN</name>
<comment type="similarity">
    <text evidence="2">Belongs to the glycosyl hydrolase 38 family.</text>
</comment>
<dbReference type="SUPFAM" id="SSF74650">
    <property type="entry name" value="Galactose mutarotase-like"/>
    <property type="match status" value="1"/>
</dbReference>
<feature type="region of interest" description="Disordered" evidence="9">
    <location>
        <begin position="53"/>
        <end position="74"/>
    </location>
</feature>
<comment type="catalytic activity">
    <reaction evidence="1">
        <text>Hydrolysis of terminal, non-reducing alpha-D-mannose residues in alpha-D-mannosides.</text>
        <dbReference type="EC" id="3.2.1.24"/>
    </reaction>
</comment>
<dbReference type="Gene3D" id="2.70.98.30">
    <property type="entry name" value="Golgi alpha-mannosidase II, domain 4"/>
    <property type="match status" value="1"/>
</dbReference>
<dbReference type="CDD" id="cd10812">
    <property type="entry name" value="GH38N_AMII_ScAms1_like"/>
    <property type="match status" value="1"/>
</dbReference>
<dbReference type="PANTHER" id="PTHR46017">
    <property type="entry name" value="ALPHA-MANNOSIDASE 2C1"/>
    <property type="match status" value="1"/>
</dbReference>
<dbReference type="InterPro" id="IPR028995">
    <property type="entry name" value="Glyco_hydro_57/38_cen_sf"/>
</dbReference>
<feature type="compositionally biased region" description="Polar residues" evidence="9">
    <location>
        <begin position="58"/>
        <end position="74"/>
    </location>
</feature>
<evidence type="ECO:0000256" key="7">
    <source>
        <dbReference type="ARBA" id="ARBA00054985"/>
    </source>
</evidence>
<proteinExistence type="inferred from homology"/>
<dbReference type="EMBL" id="BACD03000010">
    <property type="protein sequence ID" value="GAO47605.1"/>
    <property type="molecule type" value="Genomic_DNA"/>
</dbReference>
<reference evidence="12 13" key="1">
    <citation type="journal article" date="2011" name="J. Gen. Appl. Microbiol.">
        <title>Draft genome sequencing of the enigmatic yeast Saitoella complicata.</title>
        <authorList>
            <person name="Nishida H."/>
            <person name="Hamamoto M."/>
            <person name="Sugiyama J."/>
        </authorList>
    </citation>
    <scope>NUCLEOTIDE SEQUENCE [LARGE SCALE GENOMIC DNA]</scope>
    <source>
        <strain evidence="12 13">NRRL Y-17804</strain>
    </source>
</reference>
<evidence type="ECO:0000256" key="3">
    <source>
        <dbReference type="ARBA" id="ARBA00012752"/>
    </source>
</evidence>
<dbReference type="PANTHER" id="PTHR46017:SF1">
    <property type="entry name" value="ALPHA-MANNOSIDASE 2C1"/>
    <property type="match status" value="1"/>
</dbReference>
<dbReference type="STRING" id="698492.A0A0E9NDW9"/>
<organism evidence="12 13">
    <name type="scientific">Saitoella complicata (strain BCRC 22490 / CBS 7301 / JCM 7358 / NBRC 10748 / NRRL Y-17804)</name>
    <dbReference type="NCBI Taxonomy" id="698492"/>
    <lineage>
        <taxon>Eukaryota</taxon>
        <taxon>Fungi</taxon>
        <taxon>Dikarya</taxon>
        <taxon>Ascomycota</taxon>
        <taxon>Taphrinomycotina</taxon>
        <taxon>Taphrinomycotina incertae sedis</taxon>
        <taxon>Saitoella</taxon>
    </lineage>
</organism>
<feature type="domain" description="Glycoside hydrolase family 38 central" evidence="11">
    <location>
        <begin position="655"/>
        <end position="734"/>
    </location>
</feature>
<sequence>MREPRDSFLSLPFTRPWEKTNYGKASRDVTGSSIVKEAHDCSGARAGYRTAAGRLHNPNHSKSPPRPFNQSSKVNMGGERFNPSSSAYPTHSFAPNPSFPKIHNLDIDHLRAFTANGGQFEDCNLPAMMYDFRSDEEKYIELEVWSAPFVGVGRERESRPSFDEAMKRAEWRKARKGERFGPSWSTHWFRITLRNLDQILRHPAADQHLELHFDCEGEGAVFTPEGLMLQGLTGGGGGDRRVEFILPEAWWSSSSSPTSTERIIYIEAAMNGMFGVPCGDQISPPDPNRYFELRTADIVVPNMTAWRLFWDYTIIADCARELGGWEGEKALGVATKILGTFRRGKKECLEECREVAREFLGGGVDGAEVYRGEGKGEPLVFGIGHCHIDTAWLWPFAETRRKIARSWSTQIDLIKRYPEHRFTASSAQQYAWLKEDHSSPGGLYHHLRETIHSGAFTPIGGTWVECDTNMPSGESLCRQFLLGQRFFEKEFGIRCKVFWLPDTFGYSSQLPQLCRLSGMKYFFTQKLSWNNINKFVYTSFNWVGIDGSQVLCHMTPSETYNAQAHVGDLIRSVTQHKNKGEDPSSLLVFGNGDGGGGPLAQMLEKLRRCRGVSDTVGRLPRVSMGGSVDQFYERLEKRTEEGKTLPNWVGELYFELHRGTYTSQAKTKKGNRLSEFLLRDVEFFASLATIYDSKYEYPKKEIDECWQMICLCQFHDVLPGSAIEMVFDDAAAFHAQIWDRGQRMLASAFKVLGMSSHPSKHTPLAGVSTVAWPRTEVVEVEEEIATSVDKSVVFEQQSGKKYVVLSTESTGVSKVEKKEVQQKGITKEVTVEEVEKGIFVLNNGVLRVKVENGHVTSLYDVEMDREVVAKDGKAGRYVIYDDQPLYWDAWDVEVYHLTGPRTYLDECKTTIVEEGPLRASLLVESKISEHSWIKTTISLDAVLSGADYTHKTTFEKALPMLSFDVEVEWQESRSFLKVEFPTDILCDTASYETQFGINKRPTHFNTSWDAAKFEVVCHKWADLSEHGYGLSILNDSKYGFATHGSTMRLSLLRSPKAPDAHADMGRHHFRYAMLPHRGSISQAAVVRAGYNFNNPLRLRYVPVQDEKFDSLKDLLKSIWIEGADNVVLDTIKRAEDDTDVVVAAGHRPTSCSGTKNKSIVLRLYEAYGGKTKVKVVTTLPVVKATEVNLLEDEITVLDHKRARMDHVTSVAVDFPMGAPEPPCPTFRFFASGFVMILITFFCAIFGFRNGHPLRCLKAKPDITKRE</sequence>
<dbReference type="InterPro" id="IPR011330">
    <property type="entry name" value="Glyco_hydro/deAcase_b/a-brl"/>
</dbReference>
<dbReference type="FunFam" id="1.20.1270.50:FF:000004">
    <property type="entry name" value="alpha-mannosidase 2C1 isoform X1"/>
    <property type="match status" value="1"/>
</dbReference>
<dbReference type="GO" id="GO:0006013">
    <property type="term" value="P:mannose metabolic process"/>
    <property type="evidence" value="ECO:0007669"/>
    <property type="project" value="InterPro"/>
</dbReference>
<dbReference type="GO" id="GO:0000329">
    <property type="term" value="C:fungal-type vacuole membrane"/>
    <property type="evidence" value="ECO:0007669"/>
    <property type="project" value="TreeGrafter"/>
</dbReference>
<reference evidence="12 13" key="3">
    <citation type="journal article" date="2015" name="Genome Announc.">
        <title>Draft Genome Sequence of the Archiascomycetous Yeast Saitoella complicata.</title>
        <authorList>
            <person name="Yamauchi K."/>
            <person name="Kondo S."/>
            <person name="Hamamoto M."/>
            <person name="Takahashi Y."/>
            <person name="Ogura Y."/>
            <person name="Hayashi T."/>
            <person name="Nishida H."/>
        </authorList>
    </citation>
    <scope>NUCLEOTIDE SEQUENCE [LARGE SCALE GENOMIC DNA]</scope>
    <source>
        <strain evidence="12 13">NRRL Y-17804</strain>
    </source>
</reference>
<evidence type="ECO:0000259" key="11">
    <source>
        <dbReference type="SMART" id="SM00872"/>
    </source>
</evidence>
<gene>
    <name evidence="12" type="ORF">G7K_1805-t1</name>
</gene>
<evidence type="ECO:0000256" key="2">
    <source>
        <dbReference type="ARBA" id="ARBA00009792"/>
    </source>
</evidence>
<dbReference type="SMART" id="SM00872">
    <property type="entry name" value="Alpha-mann_mid"/>
    <property type="match status" value="1"/>
</dbReference>